<dbReference type="InterPro" id="IPR029062">
    <property type="entry name" value="Class_I_gatase-like"/>
</dbReference>
<protein>
    <recommendedName>
        <fullName evidence="4">Gamma-glutamyl-gamma-aminobutyrate hydrolase</fullName>
    </recommendedName>
</protein>
<feature type="non-terminal residue" evidence="1">
    <location>
        <position position="1"/>
    </location>
</feature>
<organism evidence="1 3">
    <name type="scientific">Rotaria socialis</name>
    <dbReference type="NCBI Taxonomy" id="392032"/>
    <lineage>
        <taxon>Eukaryota</taxon>
        <taxon>Metazoa</taxon>
        <taxon>Spiralia</taxon>
        <taxon>Gnathifera</taxon>
        <taxon>Rotifera</taxon>
        <taxon>Eurotatoria</taxon>
        <taxon>Bdelloidea</taxon>
        <taxon>Philodinida</taxon>
        <taxon>Philodinidae</taxon>
        <taxon>Rotaria</taxon>
    </lineage>
</organism>
<name>A0A822E7E8_9BILA</name>
<dbReference type="EMBL" id="CAJOBR010069317">
    <property type="protein sequence ID" value="CAF5094745.1"/>
    <property type="molecule type" value="Genomic_DNA"/>
</dbReference>
<dbReference type="Pfam" id="PF07722">
    <property type="entry name" value="Peptidase_C26"/>
    <property type="match status" value="1"/>
</dbReference>
<reference evidence="1" key="1">
    <citation type="submission" date="2021-02" db="EMBL/GenBank/DDBJ databases">
        <authorList>
            <person name="Nowell W R."/>
        </authorList>
    </citation>
    <scope>NUCLEOTIDE SEQUENCE</scope>
</reference>
<evidence type="ECO:0000313" key="2">
    <source>
        <dbReference type="EMBL" id="CAF5143325.1"/>
    </source>
</evidence>
<comment type="caution">
    <text evidence="1">The sequence shown here is derived from an EMBL/GenBank/DDBJ whole genome shotgun (WGS) entry which is preliminary data.</text>
</comment>
<dbReference type="Proteomes" id="UP000663848">
    <property type="component" value="Unassembled WGS sequence"/>
</dbReference>
<sequence>DDFEIEIIKYALQLKLPILAICRGMQLFNVYHGGTLLYDIPSMTKIIGHAKIQ</sequence>
<feature type="non-terminal residue" evidence="1">
    <location>
        <position position="53"/>
    </location>
</feature>
<accession>A0A822E7E8</accession>
<dbReference type="EMBL" id="CAJOBR010092821">
    <property type="protein sequence ID" value="CAF5143325.1"/>
    <property type="molecule type" value="Genomic_DNA"/>
</dbReference>
<proteinExistence type="predicted"/>
<dbReference type="AlphaFoldDB" id="A0A822E7E8"/>
<dbReference type="Gene3D" id="3.40.50.880">
    <property type="match status" value="1"/>
</dbReference>
<gene>
    <name evidence="1" type="ORF">QYT958_LOCUS44520</name>
    <name evidence="2" type="ORF">QYT958_LOCUS47913</name>
</gene>
<dbReference type="GO" id="GO:0016787">
    <property type="term" value="F:hydrolase activity"/>
    <property type="evidence" value="ECO:0007669"/>
    <property type="project" value="InterPro"/>
</dbReference>
<dbReference type="PROSITE" id="PS51273">
    <property type="entry name" value="GATASE_TYPE_1"/>
    <property type="match status" value="1"/>
</dbReference>
<dbReference type="SUPFAM" id="SSF52317">
    <property type="entry name" value="Class I glutamine amidotransferase-like"/>
    <property type="match status" value="1"/>
</dbReference>
<evidence type="ECO:0008006" key="4">
    <source>
        <dbReference type="Google" id="ProtNLM"/>
    </source>
</evidence>
<evidence type="ECO:0000313" key="1">
    <source>
        <dbReference type="EMBL" id="CAF5094745.1"/>
    </source>
</evidence>
<dbReference type="InterPro" id="IPR011697">
    <property type="entry name" value="Peptidase_C26"/>
</dbReference>
<evidence type="ECO:0000313" key="3">
    <source>
        <dbReference type="Proteomes" id="UP000663848"/>
    </source>
</evidence>